<evidence type="ECO:0000313" key="1">
    <source>
        <dbReference type="EMBL" id="KAK8834181.1"/>
    </source>
</evidence>
<sequence>MSENDDKTRKSEEVLSSILSFHNYEYFPSFFDDRDEFYYLCSNNYHKLVNLFIEKKKEYIEKMKSEGISFQEAANENKVEIIYYLLLTYNCVPEKCLRNNQEIRKIAIPSSVTSIGNYAFSRCSSLEQITIPPSVTSIGDYTFYDCSSLTQITVPPSVTSIGEYAFPYETTIIRL</sequence>
<evidence type="ECO:0008006" key="4">
    <source>
        <dbReference type="Google" id="ProtNLM"/>
    </source>
</evidence>
<dbReference type="Pfam" id="PF13306">
    <property type="entry name" value="LRR_5"/>
    <property type="match status" value="1"/>
</dbReference>
<dbReference type="EMBL" id="JAPFFF010000028">
    <property type="protein sequence ID" value="KAK8847245.1"/>
    <property type="molecule type" value="Genomic_DNA"/>
</dbReference>
<dbReference type="InterPro" id="IPR026906">
    <property type="entry name" value="LRR_5"/>
</dbReference>
<proteinExistence type="predicted"/>
<dbReference type="InterPro" id="IPR032675">
    <property type="entry name" value="LRR_dom_sf"/>
</dbReference>
<accession>A0ABR2GKJ0</accession>
<dbReference type="EMBL" id="JAPFFF010000476">
    <property type="protein sequence ID" value="KAK8834181.1"/>
    <property type="molecule type" value="Genomic_DNA"/>
</dbReference>
<reference evidence="1 3" key="1">
    <citation type="submission" date="2024-04" db="EMBL/GenBank/DDBJ databases">
        <title>Tritrichomonas musculus Genome.</title>
        <authorList>
            <person name="Alves-Ferreira E."/>
            <person name="Grigg M."/>
            <person name="Lorenzi H."/>
            <person name="Galac M."/>
        </authorList>
    </citation>
    <scope>NUCLEOTIDE SEQUENCE [LARGE SCALE GENOMIC DNA]</scope>
    <source>
        <strain evidence="1 3">EAF2021</strain>
    </source>
</reference>
<evidence type="ECO:0000313" key="3">
    <source>
        <dbReference type="Proteomes" id="UP001470230"/>
    </source>
</evidence>
<dbReference type="InterPro" id="IPR053139">
    <property type="entry name" value="Surface_bspA-like"/>
</dbReference>
<dbReference type="PANTHER" id="PTHR45661:SF3">
    <property type="entry name" value="IG-LIKE DOMAIN-CONTAINING PROTEIN"/>
    <property type="match status" value="1"/>
</dbReference>
<organism evidence="1 3">
    <name type="scientific">Tritrichomonas musculus</name>
    <dbReference type="NCBI Taxonomy" id="1915356"/>
    <lineage>
        <taxon>Eukaryota</taxon>
        <taxon>Metamonada</taxon>
        <taxon>Parabasalia</taxon>
        <taxon>Tritrichomonadida</taxon>
        <taxon>Tritrichomonadidae</taxon>
        <taxon>Tritrichomonas</taxon>
    </lineage>
</organism>
<dbReference type="SUPFAM" id="SSF52058">
    <property type="entry name" value="L domain-like"/>
    <property type="match status" value="1"/>
</dbReference>
<name>A0ABR2GKJ0_9EUKA</name>
<evidence type="ECO:0000313" key="2">
    <source>
        <dbReference type="EMBL" id="KAK8847245.1"/>
    </source>
</evidence>
<comment type="caution">
    <text evidence="1">The sequence shown here is derived from an EMBL/GenBank/DDBJ whole genome shotgun (WGS) entry which is preliminary data.</text>
</comment>
<keyword evidence="3" id="KW-1185">Reference proteome</keyword>
<dbReference type="PANTHER" id="PTHR45661">
    <property type="entry name" value="SURFACE ANTIGEN"/>
    <property type="match status" value="1"/>
</dbReference>
<protein>
    <recommendedName>
        <fullName evidence="4">Surface antigen BspA-like protein</fullName>
    </recommendedName>
</protein>
<gene>
    <name evidence="2" type="ORF">M9Y10_019829</name>
    <name evidence="1" type="ORF">M9Y10_032975</name>
</gene>
<dbReference type="Proteomes" id="UP001470230">
    <property type="component" value="Unassembled WGS sequence"/>
</dbReference>
<dbReference type="Gene3D" id="3.80.10.10">
    <property type="entry name" value="Ribonuclease Inhibitor"/>
    <property type="match status" value="1"/>
</dbReference>